<evidence type="ECO:0000313" key="2">
    <source>
        <dbReference type="EMBL" id="PPB83563.1"/>
    </source>
</evidence>
<comment type="caution">
    <text evidence="2">The sequence shown here is derived from an EMBL/GenBank/DDBJ whole genome shotgun (WGS) entry which is preliminary data.</text>
</comment>
<dbReference type="Proteomes" id="UP000243096">
    <property type="component" value="Unassembled WGS sequence"/>
</dbReference>
<keyword evidence="1" id="KW-0812">Transmembrane</keyword>
<keyword evidence="1" id="KW-0472">Membrane</keyword>
<name>A0A2P5KA48_9BURK</name>
<evidence type="ECO:0000313" key="3">
    <source>
        <dbReference type="Proteomes" id="UP000243096"/>
    </source>
</evidence>
<dbReference type="EMBL" id="PRDW01000007">
    <property type="protein sequence ID" value="PPB83563.1"/>
    <property type="molecule type" value="Genomic_DNA"/>
</dbReference>
<accession>A0A2P5KA48</accession>
<gene>
    <name evidence="2" type="ORF">B0O95_10779</name>
</gene>
<evidence type="ECO:0000256" key="1">
    <source>
        <dbReference type="SAM" id="Phobius"/>
    </source>
</evidence>
<dbReference type="OrthoDB" id="9873510at2"/>
<organism evidence="2 3">
    <name type="scientific">Mycetohabitans endofungorum</name>
    <dbReference type="NCBI Taxonomy" id="417203"/>
    <lineage>
        <taxon>Bacteria</taxon>
        <taxon>Pseudomonadati</taxon>
        <taxon>Pseudomonadota</taxon>
        <taxon>Betaproteobacteria</taxon>
        <taxon>Burkholderiales</taxon>
        <taxon>Burkholderiaceae</taxon>
        <taxon>Mycetohabitans</taxon>
    </lineage>
</organism>
<keyword evidence="1" id="KW-1133">Transmembrane helix</keyword>
<protein>
    <submittedName>
        <fullName evidence="2">Uncharacterized protein</fullName>
    </submittedName>
</protein>
<dbReference type="AlphaFoldDB" id="A0A2P5KA48"/>
<sequence length="60" mass="6688">MHKTRARTENKRLAGLNDAKDITPPLWDRILLRSGMSDRAVALACFAITLGVLIVVNLDR</sequence>
<keyword evidence="3" id="KW-1185">Reference proteome</keyword>
<feature type="transmembrane region" description="Helical" evidence="1">
    <location>
        <begin position="40"/>
        <end position="58"/>
    </location>
</feature>
<dbReference type="RefSeq" id="WP_104077541.1">
    <property type="nucleotide sequence ID" value="NZ_CP062178.1"/>
</dbReference>
<proteinExistence type="predicted"/>
<reference evidence="2 3" key="1">
    <citation type="submission" date="2018-01" db="EMBL/GenBank/DDBJ databases">
        <title>Genomic Encyclopedia of Type Strains, Phase III (KMG-III): the genomes of soil and plant-associated and newly described type strains.</title>
        <authorList>
            <person name="Whitman W."/>
        </authorList>
    </citation>
    <scope>NUCLEOTIDE SEQUENCE [LARGE SCALE GENOMIC DNA]</scope>
    <source>
        <strain evidence="2 3">HKI456</strain>
    </source>
</reference>